<gene>
    <name evidence="2" type="ORF">E1261_20840</name>
</gene>
<comment type="caution">
    <text evidence="2">The sequence shown here is derived from an EMBL/GenBank/DDBJ whole genome shotgun (WGS) entry which is preliminary data.</text>
</comment>
<keyword evidence="1" id="KW-1133">Transmembrane helix</keyword>
<dbReference type="EMBL" id="SMKA01000095">
    <property type="protein sequence ID" value="TDC27357.1"/>
    <property type="molecule type" value="Genomic_DNA"/>
</dbReference>
<sequence>MRAEVDWTIPATPPGWRGSLERFMGPGKSRVELRAEVAGSSVCMALLAWHLFAAPIQAGWPQWVVTVFIGLDLVGGVMTNATNAAKRWYHSKPSRSRLSFVTAHIAYLAAMAFVVLDAAWGWFLLNTALLLAGALLIEMVKLDAKRPAAMGAYMAAVLANLTVVPLPDGLEWFAVLFFLKLLVCYLVPEAPIRSPR</sequence>
<evidence type="ECO:0000313" key="2">
    <source>
        <dbReference type="EMBL" id="TDC27357.1"/>
    </source>
</evidence>
<reference evidence="2 3" key="1">
    <citation type="submission" date="2019-03" db="EMBL/GenBank/DDBJ databases">
        <title>Draft genome sequences of novel Actinobacteria.</title>
        <authorList>
            <person name="Sahin N."/>
            <person name="Ay H."/>
            <person name="Saygin H."/>
        </authorList>
    </citation>
    <scope>NUCLEOTIDE SEQUENCE [LARGE SCALE GENOMIC DNA]</scope>
    <source>
        <strain evidence="2 3">JCM 30547</strain>
    </source>
</reference>
<accession>A0A4R4PXV3</accession>
<evidence type="ECO:0000256" key="1">
    <source>
        <dbReference type="SAM" id="Phobius"/>
    </source>
</evidence>
<feature type="transmembrane region" description="Helical" evidence="1">
    <location>
        <begin position="122"/>
        <end position="140"/>
    </location>
</feature>
<dbReference type="Proteomes" id="UP000295075">
    <property type="component" value="Unassembled WGS sequence"/>
</dbReference>
<dbReference type="OrthoDB" id="1550909at2"/>
<feature type="transmembrane region" description="Helical" evidence="1">
    <location>
        <begin position="147"/>
        <end position="166"/>
    </location>
</feature>
<feature type="transmembrane region" description="Helical" evidence="1">
    <location>
        <begin position="172"/>
        <end position="188"/>
    </location>
</feature>
<keyword evidence="1" id="KW-0472">Membrane</keyword>
<evidence type="ECO:0000313" key="3">
    <source>
        <dbReference type="Proteomes" id="UP000295075"/>
    </source>
</evidence>
<feature type="transmembrane region" description="Helical" evidence="1">
    <location>
        <begin position="98"/>
        <end position="116"/>
    </location>
</feature>
<feature type="transmembrane region" description="Helical" evidence="1">
    <location>
        <begin position="60"/>
        <end position="78"/>
    </location>
</feature>
<organism evidence="2 3">
    <name type="scientific">Kribbella albertanoniae</name>
    <dbReference type="NCBI Taxonomy" id="1266829"/>
    <lineage>
        <taxon>Bacteria</taxon>
        <taxon>Bacillati</taxon>
        <taxon>Actinomycetota</taxon>
        <taxon>Actinomycetes</taxon>
        <taxon>Propionibacteriales</taxon>
        <taxon>Kribbellaceae</taxon>
        <taxon>Kribbella</taxon>
    </lineage>
</organism>
<keyword evidence="3" id="KW-1185">Reference proteome</keyword>
<name>A0A4R4PXV3_9ACTN</name>
<keyword evidence="1" id="KW-0812">Transmembrane</keyword>
<proteinExistence type="predicted"/>
<feature type="transmembrane region" description="Helical" evidence="1">
    <location>
        <begin position="33"/>
        <end position="54"/>
    </location>
</feature>
<dbReference type="AlphaFoldDB" id="A0A4R4PXV3"/>
<protein>
    <submittedName>
        <fullName evidence="2">Uncharacterized protein</fullName>
    </submittedName>
</protein>